<gene>
    <name evidence="2" type="ORF">NZH93_00535</name>
</gene>
<keyword evidence="1" id="KW-0812">Transmembrane</keyword>
<feature type="transmembrane region" description="Helical" evidence="1">
    <location>
        <begin position="79"/>
        <end position="101"/>
    </location>
</feature>
<keyword evidence="1" id="KW-1133">Transmembrane helix</keyword>
<organism evidence="2 3">
    <name type="scientific">Umezawaea endophytica</name>
    <dbReference type="NCBI Taxonomy" id="1654476"/>
    <lineage>
        <taxon>Bacteria</taxon>
        <taxon>Bacillati</taxon>
        <taxon>Actinomycetota</taxon>
        <taxon>Actinomycetes</taxon>
        <taxon>Pseudonocardiales</taxon>
        <taxon>Pseudonocardiaceae</taxon>
        <taxon>Umezawaea</taxon>
    </lineage>
</organism>
<comment type="caution">
    <text evidence="2">The sequence shown here is derived from an EMBL/GenBank/DDBJ whole genome shotgun (WGS) entry which is preliminary data.</text>
</comment>
<dbReference type="RefSeq" id="WP_259620847.1">
    <property type="nucleotide sequence ID" value="NZ_JANYMP010000001.1"/>
</dbReference>
<protein>
    <submittedName>
        <fullName evidence="2">Uncharacterized protein</fullName>
    </submittedName>
</protein>
<sequence>MTSEDAKALRAGLISALATAAAGFGAMTAFAFTAPSSVRHLPDLWSYQSATWGDGILLPLSCGALVYSRAKLTTSGLRGVTVAAAVAGGLLGLATQALWLLDDDPRLNWTLPEPHHFTTAGVYHGMYLVTMSAVFAALWTSVLCRARAAVRNGDDVDWPSVSGGAGLAVCSGIGFAALVVADNQVSSGSSASTATLAAIGTALACALGTGLVVLRILRQRRRLRR</sequence>
<keyword evidence="1" id="KW-0472">Membrane</keyword>
<feature type="transmembrane region" description="Helical" evidence="1">
    <location>
        <begin position="156"/>
        <end position="181"/>
    </location>
</feature>
<evidence type="ECO:0000313" key="3">
    <source>
        <dbReference type="Proteomes" id="UP001141259"/>
    </source>
</evidence>
<reference evidence="2" key="1">
    <citation type="submission" date="2022-08" db="EMBL/GenBank/DDBJ databases">
        <authorList>
            <person name="Tistechok S."/>
            <person name="Samborskyy M."/>
            <person name="Roman I."/>
        </authorList>
    </citation>
    <scope>NUCLEOTIDE SEQUENCE</scope>
    <source>
        <strain evidence="2">DSM 103496</strain>
    </source>
</reference>
<evidence type="ECO:0000313" key="2">
    <source>
        <dbReference type="EMBL" id="MCS7475325.1"/>
    </source>
</evidence>
<dbReference type="EMBL" id="JANYMP010000001">
    <property type="protein sequence ID" value="MCS7475325.1"/>
    <property type="molecule type" value="Genomic_DNA"/>
</dbReference>
<feature type="transmembrane region" description="Helical" evidence="1">
    <location>
        <begin position="193"/>
        <end position="217"/>
    </location>
</feature>
<proteinExistence type="predicted"/>
<feature type="transmembrane region" description="Helical" evidence="1">
    <location>
        <begin position="121"/>
        <end position="144"/>
    </location>
</feature>
<accession>A0A9X2VF33</accession>
<dbReference type="Proteomes" id="UP001141259">
    <property type="component" value="Unassembled WGS sequence"/>
</dbReference>
<feature type="transmembrane region" description="Helical" evidence="1">
    <location>
        <begin position="47"/>
        <end position="67"/>
    </location>
</feature>
<keyword evidence="3" id="KW-1185">Reference proteome</keyword>
<name>A0A9X2VF33_9PSEU</name>
<dbReference type="AlphaFoldDB" id="A0A9X2VF33"/>
<evidence type="ECO:0000256" key="1">
    <source>
        <dbReference type="SAM" id="Phobius"/>
    </source>
</evidence>